<reference evidence="7" key="1">
    <citation type="journal article" date="2016" name="Genome Announc.">
        <title>Complete genome sequence of Alkaliphilus metalliredigens strain QYMF, an alkaliphilic and metal-reducing bacterium isolated from borax-contaminated leachate ponds.</title>
        <authorList>
            <person name="Hwang C."/>
            <person name="Copeland A."/>
            <person name="Lucas S."/>
            <person name="Lapidus A."/>
            <person name="Barry K."/>
            <person name="Detter J.C."/>
            <person name="Glavina Del Rio T."/>
            <person name="Hammon N."/>
            <person name="Israni S."/>
            <person name="Dalin E."/>
            <person name="Tice H."/>
            <person name="Pitluck S."/>
            <person name="Chertkov O."/>
            <person name="Brettin T."/>
            <person name="Bruce D."/>
            <person name="Han C."/>
            <person name="Schmutz J."/>
            <person name="Larimer F."/>
            <person name="Land M.L."/>
            <person name="Hauser L."/>
            <person name="Kyrpides N."/>
            <person name="Mikhailova N."/>
            <person name="Ye Q."/>
            <person name="Zhou J."/>
            <person name="Richardson P."/>
            <person name="Fields M.W."/>
        </authorList>
    </citation>
    <scope>NUCLEOTIDE SEQUENCE [LARGE SCALE GENOMIC DNA]</scope>
    <source>
        <strain evidence="7">QYMF</strain>
    </source>
</reference>
<dbReference type="KEGG" id="amt:Amet_2437"/>
<evidence type="ECO:0000256" key="5">
    <source>
        <dbReference type="SAM" id="Phobius"/>
    </source>
</evidence>
<dbReference type="Pfam" id="PF05105">
    <property type="entry name" value="Phage_holin_4_1"/>
    <property type="match status" value="1"/>
</dbReference>
<evidence type="ECO:0000256" key="3">
    <source>
        <dbReference type="ARBA" id="ARBA00022989"/>
    </source>
</evidence>
<dbReference type="AlphaFoldDB" id="A6TQX3"/>
<dbReference type="STRING" id="293826.Amet_2437"/>
<gene>
    <name evidence="6" type="ordered locus">Amet_2437</name>
</gene>
<keyword evidence="4 5" id="KW-0472">Membrane</keyword>
<evidence type="ECO:0000256" key="4">
    <source>
        <dbReference type="ARBA" id="ARBA00023136"/>
    </source>
</evidence>
<evidence type="ECO:0000256" key="1">
    <source>
        <dbReference type="ARBA" id="ARBA00004141"/>
    </source>
</evidence>
<comment type="subcellular location">
    <subcellularLocation>
        <location evidence="1">Membrane</location>
        <topology evidence="1">Multi-pass membrane protein</topology>
    </subcellularLocation>
</comment>
<protein>
    <submittedName>
        <fullName evidence="6">Toxin secretion/phage lysis holin</fullName>
    </submittedName>
</protein>
<dbReference type="GO" id="GO:0016020">
    <property type="term" value="C:membrane"/>
    <property type="evidence" value="ECO:0007669"/>
    <property type="project" value="UniProtKB-SubCell"/>
</dbReference>
<dbReference type="Proteomes" id="UP000001572">
    <property type="component" value="Chromosome"/>
</dbReference>
<dbReference type="RefSeq" id="WP_012063566.1">
    <property type="nucleotide sequence ID" value="NC_009633.1"/>
</dbReference>
<dbReference type="InterPro" id="IPR006480">
    <property type="entry name" value="Phage_holin_4_1"/>
</dbReference>
<dbReference type="EMBL" id="CP000724">
    <property type="protein sequence ID" value="ABR48591.1"/>
    <property type="molecule type" value="Genomic_DNA"/>
</dbReference>
<dbReference type="NCBIfam" id="TIGR01593">
    <property type="entry name" value="holin_tox_secr"/>
    <property type="match status" value="1"/>
</dbReference>
<keyword evidence="3 5" id="KW-1133">Transmembrane helix</keyword>
<evidence type="ECO:0000256" key="2">
    <source>
        <dbReference type="ARBA" id="ARBA00022692"/>
    </source>
</evidence>
<keyword evidence="7" id="KW-1185">Reference proteome</keyword>
<feature type="transmembrane region" description="Helical" evidence="5">
    <location>
        <begin position="31"/>
        <end position="53"/>
    </location>
</feature>
<name>A6TQX3_ALKMQ</name>
<organism evidence="6 7">
    <name type="scientific">Alkaliphilus metalliredigens (strain QYMF)</name>
    <dbReference type="NCBI Taxonomy" id="293826"/>
    <lineage>
        <taxon>Bacteria</taxon>
        <taxon>Bacillati</taxon>
        <taxon>Bacillota</taxon>
        <taxon>Clostridia</taxon>
        <taxon>Peptostreptococcales</taxon>
        <taxon>Natronincolaceae</taxon>
        <taxon>Alkaliphilus</taxon>
    </lineage>
</organism>
<proteinExistence type="predicted"/>
<dbReference type="HOGENOM" id="CLU_125939_1_0_9"/>
<accession>A6TQX3</accession>
<keyword evidence="2 5" id="KW-0812">Transmembrane</keyword>
<evidence type="ECO:0000313" key="6">
    <source>
        <dbReference type="EMBL" id="ABR48591.1"/>
    </source>
</evidence>
<sequence length="147" mass="15656">MSINNIGNIIKATLATIGGTLSYILGGWDTALLTLMIMMAVDFISGWTVAAVFKSSPKTEKGALESKAGLKGLLRKGQVLLIVLVATRLDILIGTGELVRNTAIVGFCLNELVSIVENTGLMGVPLPPIITHAIDILEKKNDEVKIR</sequence>
<evidence type="ECO:0000313" key="7">
    <source>
        <dbReference type="Proteomes" id="UP000001572"/>
    </source>
</evidence>
<dbReference type="OrthoDB" id="88184at2"/>
<dbReference type="eggNOG" id="COG4824">
    <property type="taxonomic scope" value="Bacteria"/>
</dbReference>